<keyword evidence="3" id="KW-0805">Transcription regulation</keyword>
<evidence type="ECO:0000256" key="8">
    <source>
        <dbReference type="PROSITE-ProRule" id="PRU00267"/>
    </source>
</evidence>
<evidence type="ECO:0000256" key="7">
    <source>
        <dbReference type="ARBA" id="ARBA00023242"/>
    </source>
</evidence>
<evidence type="ECO:0000256" key="9">
    <source>
        <dbReference type="SAM" id="Coils"/>
    </source>
</evidence>
<reference evidence="12" key="1">
    <citation type="submission" date="2025-08" db="UniProtKB">
        <authorList>
            <consortium name="Ensembl"/>
        </authorList>
    </citation>
    <scope>IDENTIFICATION</scope>
</reference>
<organism evidence="12 13">
    <name type="scientific">Xiphophorus couchianus</name>
    <name type="common">Monterrey platyfish</name>
    <dbReference type="NCBI Taxonomy" id="32473"/>
    <lineage>
        <taxon>Eukaryota</taxon>
        <taxon>Metazoa</taxon>
        <taxon>Chordata</taxon>
        <taxon>Craniata</taxon>
        <taxon>Vertebrata</taxon>
        <taxon>Euteleostomi</taxon>
        <taxon>Actinopterygii</taxon>
        <taxon>Neopterygii</taxon>
        <taxon>Teleostei</taxon>
        <taxon>Neoteleostei</taxon>
        <taxon>Acanthomorphata</taxon>
        <taxon>Ovalentaria</taxon>
        <taxon>Atherinomorphae</taxon>
        <taxon>Cyprinodontiformes</taxon>
        <taxon>Poeciliidae</taxon>
        <taxon>Poeciliinae</taxon>
        <taxon>Xiphophorus</taxon>
    </lineage>
</organism>
<dbReference type="SUPFAM" id="SSF47095">
    <property type="entry name" value="HMG-box"/>
    <property type="match status" value="1"/>
</dbReference>
<sequence>MHEFCPFLLGIKLESVKTGIAASDTEEIWKPEKPPLLFSILSSMSFLLHFPTRGSAIYWLRLFVLIPSRLTREEFSAQPGSLISGRSAVTSITLLEIAESCTLLQSANISPLTHLPPSSFFFFCPLGTPDSLAEKERQLMGMIGQLSSLREQLLAAHEEQKKLAASQMEKQRQQMELAKQQQDQIARQQQQLLQQQHKINLLQQQIQQVQGQLPPLMIPVFPPDQRTLAAAAAQQGFLMPPGFNYKPGCSDPYPLQLIPTTMAAATPGLGPLQLQQLYAAQLAAMQVSPGTKQHGGSLAPQANLGAHSPPTNSHPQGDKNRSSPPSNKNKDSEGAQPLNLSAKPKASESKSPNSPPTSPQVPAAAAAAATTKLGPAGSVKHSAVPSSIGAPSTRVSSIDLLSSLSSTAYLNDHEAVSKAFAEARQMKEQLKGEQQALDAKMASVSNLSLNNGRSDKDKAALESLSQQLKQQADDKFSHAMLDFTMSGDSDGSPSVSDSRIFRETRGRNNNEPHIKRPMNAFMVWAKDERRKILQAFPDMHNSNISKILGSRWKAMTNLEKQPYYEEQARLSKQHLEKYPDYKYKPRPKRTCLVDGKKLRIGEYKAIMRSRRQEMRQYFSVGQQGQLPLSSAGMVYPGALSMAGMPSPQMPSEHSSMSSSPEPNANHHQNPHMPGLKGDEPRIKEEELRLDDSNGDVYDDFDYEDEEADYASDNDNHIPH</sequence>
<dbReference type="Ensembl" id="ENSXCOT00000020155.1">
    <property type="protein sequence ID" value="ENSXCOP00000019908.1"/>
    <property type="gene ID" value="ENSXCOG00000014946.1"/>
</dbReference>
<dbReference type="Proteomes" id="UP000261380">
    <property type="component" value="Unplaced"/>
</dbReference>
<dbReference type="AlphaFoldDB" id="A0A3B5M6P3"/>
<evidence type="ECO:0000259" key="11">
    <source>
        <dbReference type="PROSITE" id="PS50118"/>
    </source>
</evidence>
<evidence type="ECO:0000256" key="4">
    <source>
        <dbReference type="ARBA" id="ARBA00023054"/>
    </source>
</evidence>
<keyword evidence="13" id="KW-1185">Reference proteome</keyword>
<feature type="coiled-coil region" evidence="9">
    <location>
        <begin position="132"/>
        <end position="212"/>
    </location>
</feature>
<dbReference type="PANTHER" id="PTHR45789">
    <property type="entry name" value="FI18025P1"/>
    <property type="match status" value="1"/>
</dbReference>
<feature type="region of interest" description="Disordered" evidence="10">
    <location>
        <begin position="642"/>
        <end position="719"/>
    </location>
</feature>
<dbReference type="GO" id="GO:0005634">
    <property type="term" value="C:nucleus"/>
    <property type="evidence" value="ECO:0007669"/>
    <property type="project" value="UniProtKB-SubCell"/>
</dbReference>
<dbReference type="GO" id="GO:0045165">
    <property type="term" value="P:cell fate commitment"/>
    <property type="evidence" value="ECO:0007669"/>
    <property type="project" value="TreeGrafter"/>
</dbReference>
<keyword evidence="5 8" id="KW-0238">DNA-binding</keyword>
<name>A0A3B5M6P3_9TELE</name>
<feature type="DNA-binding region" description="HMG box" evidence="8">
    <location>
        <begin position="514"/>
        <end position="582"/>
    </location>
</feature>
<dbReference type="InterPro" id="IPR009071">
    <property type="entry name" value="HMG_box_dom"/>
</dbReference>
<dbReference type="STRING" id="32473.ENSXCOP00000019908"/>
<dbReference type="InterPro" id="IPR036910">
    <property type="entry name" value="HMG_box_dom_sf"/>
</dbReference>
<evidence type="ECO:0000256" key="6">
    <source>
        <dbReference type="ARBA" id="ARBA00023163"/>
    </source>
</evidence>
<dbReference type="SMART" id="SM00398">
    <property type="entry name" value="HMG"/>
    <property type="match status" value="1"/>
</dbReference>
<dbReference type="GO" id="GO:0032332">
    <property type="term" value="P:positive regulation of chondrocyte differentiation"/>
    <property type="evidence" value="ECO:0007669"/>
    <property type="project" value="TreeGrafter"/>
</dbReference>
<comment type="subcellular location">
    <subcellularLocation>
        <location evidence="1">Nucleus</location>
    </subcellularLocation>
</comment>
<dbReference type="PROSITE" id="PS50118">
    <property type="entry name" value="HMG_BOX_2"/>
    <property type="match status" value="1"/>
</dbReference>
<dbReference type="GO" id="GO:0000981">
    <property type="term" value="F:DNA-binding transcription factor activity, RNA polymerase II-specific"/>
    <property type="evidence" value="ECO:0007669"/>
    <property type="project" value="TreeGrafter"/>
</dbReference>
<feature type="compositionally biased region" description="Low complexity" evidence="10">
    <location>
        <begin position="644"/>
        <end position="662"/>
    </location>
</feature>
<keyword evidence="2" id="KW-0221">Differentiation</keyword>
<dbReference type="FunFam" id="1.10.30.10:FF:000003">
    <property type="entry name" value="Putative transcription factor SOX-6"/>
    <property type="match status" value="1"/>
</dbReference>
<evidence type="ECO:0000313" key="12">
    <source>
        <dbReference type="Ensembl" id="ENSXCOP00000019908.1"/>
    </source>
</evidence>
<dbReference type="GeneTree" id="ENSGT00940000156122"/>
<evidence type="ECO:0000256" key="3">
    <source>
        <dbReference type="ARBA" id="ARBA00023015"/>
    </source>
</evidence>
<feature type="domain" description="HMG box" evidence="11">
    <location>
        <begin position="514"/>
        <end position="582"/>
    </location>
</feature>
<evidence type="ECO:0000256" key="2">
    <source>
        <dbReference type="ARBA" id="ARBA00022782"/>
    </source>
</evidence>
<feature type="compositionally biased region" description="Acidic residues" evidence="10">
    <location>
        <begin position="692"/>
        <end position="711"/>
    </location>
</feature>
<reference evidence="12" key="2">
    <citation type="submission" date="2025-09" db="UniProtKB">
        <authorList>
            <consortium name="Ensembl"/>
        </authorList>
    </citation>
    <scope>IDENTIFICATION</scope>
</reference>
<keyword evidence="4 9" id="KW-0175">Coiled coil</keyword>
<feature type="compositionally biased region" description="Basic and acidic residues" evidence="10">
    <location>
        <begin position="676"/>
        <end position="691"/>
    </location>
</feature>
<protein>
    <recommendedName>
        <fullName evidence="11">HMG box domain-containing protein</fullName>
    </recommendedName>
</protein>
<dbReference type="CDD" id="cd22042">
    <property type="entry name" value="HMG-box_EGL13-like"/>
    <property type="match status" value="1"/>
</dbReference>
<feature type="region of interest" description="Disordered" evidence="10">
    <location>
        <begin position="289"/>
        <end position="369"/>
    </location>
</feature>
<dbReference type="Gene3D" id="1.10.30.10">
    <property type="entry name" value="High mobility group box domain"/>
    <property type="match status" value="1"/>
</dbReference>
<evidence type="ECO:0000256" key="1">
    <source>
        <dbReference type="ARBA" id="ARBA00004123"/>
    </source>
</evidence>
<proteinExistence type="predicted"/>
<evidence type="ECO:0000256" key="5">
    <source>
        <dbReference type="ARBA" id="ARBA00023125"/>
    </source>
</evidence>
<keyword evidence="6" id="KW-0804">Transcription</keyword>
<evidence type="ECO:0000256" key="10">
    <source>
        <dbReference type="SAM" id="MobiDB-lite"/>
    </source>
</evidence>
<feature type="compositionally biased region" description="Low complexity" evidence="10">
    <location>
        <begin position="341"/>
        <end position="352"/>
    </location>
</feature>
<accession>A0A3B5M6P3</accession>
<dbReference type="GO" id="GO:0000978">
    <property type="term" value="F:RNA polymerase II cis-regulatory region sequence-specific DNA binding"/>
    <property type="evidence" value="ECO:0007669"/>
    <property type="project" value="TreeGrafter"/>
</dbReference>
<dbReference type="Pfam" id="PF00505">
    <property type="entry name" value="HMG_box"/>
    <property type="match status" value="1"/>
</dbReference>
<dbReference type="PANTHER" id="PTHR45789:SF3">
    <property type="entry name" value="TRANSCRIPTION FACTOR SOX-5"/>
    <property type="match status" value="1"/>
</dbReference>
<dbReference type="InterPro" id="IPR051356">
    <property type="entry name" value="SOX/SOX-like_TF"/>
</dbReference>
<keyword evidence="7 8" id="KW-0539">Nucleus</keyword>
<evidence type="ECO:0000313" key="13">
    <source>
        <dbReference type="Proteomes" id="UP000261380"/>
    </source>
</evidence>